<dbReference type="PANTHER" id="PTHR30349">
    <property type="entry name" value="PHAGE INTEGRASE-RELATED"/>
    <property type="match status" value="1"/>
</dbReference>
<dbReference type="PROSITE" id="PS51900">
    <property type="entry name" value="CB"/>
    <property type="match status" value="1"/>
</dbReference>
<dbReference type="PROSITE" id="PS51898">
    <property type="entry name" value="TYR_RECOMBINASE"/>
    <property type="match status" value="1"/>
</dbReference>
<protein>
    <submittedName>
        <fullName evidence="9">Regulatory GntR family protein</fullName>
    </submittedName>
</protein>
<dbReference type="CDD" id="cd01189">
    <property type="entry name" value="INT_ICEBs1_C_like"/>
    <property type="match status" value="1"/>
</dbReference>
<accession>A0ABX9E849</accession>
<gene>
    <name evidence="9" type="ORF">C8D87_105144</name>
</gene>
<dbReference type="InterPro" id="IPR013762">
    <property type="entry name" value="Integrase-like_cat_sf"/>
</dbReference>
<dbReference type="InterPro" id="IPR002104">
    <property type="entry name" value="Integrase_catalytic"/>
</dbReference>
<evidence type="ECO:0000256" key="1">
    <source>
        <dbReference type="ARBA" id="ARBA00023015"/>
    </source>
</evidence>
<dbReference type="Gene3D" id="1.10.10.10">
    <property type="entry name" value="Winged helix-like DNA-binding domain superfamily/Winged helix DNA-binding domain"/>
    <property type="match status" value="1"/>
</dbReference>
<name>A0ABX9E849_9PSEU</name>
<evidence type="ECO:0000313" key="10">
    <source>
        <dbReference type="Proteomes" id="UP000248714"/>
    </source>
</evidence>
<dbReference type="PROSITE" id="PS50949">
    <property type="entry name" value="HTH_GNTR"/>
    <property type="match status" value="1"/>
</dbReference>
<dbReference type="InterPro" id="IPR044068">
    <property type="entry name" value="CB"/>
</dbReference>
<dbReference type="InterPro" id="IPR010998">
    <property type="entry name" value="Integrase_recombinase_N"/>
</dbReference>
<dbReference type="InterPro" id="IPR011010">
    <property type="entry name" value="DNA_brk_join_enz"/>
</dbReference>
<organism evidence="9 10">
    <name type="scientific">Lentzea atacamensis</name>
    <dbReference type="NCBI Taxonomy" id="531938"/>
    <lineage>
        <taxon>Bacteria</taxon>
        <taxon>Bacillati</taxon>
        <taxon>Actinomycetota</taxon>
        <taxon>Actinomycetes</taxon>
        <taxon>Pseudonocardiales</taxon>
        <taxon>Pseudonocardiaceae</taxon>
        <taxon>Lentzea</taxon>
    </lineage>
</organism>
<evidence type="ECO:0000256" key="2">
    <source>
        <dbReference type="ARBA" id="ARBA00023125"/>
    </source>
</evidence>
<feature type="domain" description="Core-binding (CB)" evidence="8">
    <location>
        <begin position="91"/>
        <end position="204"/>
    </location>
</feature>
<evidence type="ECO:0000256" key="4">
    <source>
        <dbReference type="ARBA" id="ARBA00023172"/>
    </source>
</evidence>
<dbReference type="CDD" id="cd07377">
    <property type="entry name" value="WHTH_GntR"/>
    <property type="match status" value="1"/>
</dbReference>
<proteinExistence type="predicted"/>
<keyword evidence="3" id="KW-0804">Transcription</keyword>
<dbReference type="SMART" id="SM00345">
    <property type="entry name" value="HTH_GNTR"/>
    <property type="match status" value="1"/>
</dbReference>
<keyword evidence="4" id="KW-0233">DNA recombination</keyword>
<evidence type="ECO:0000256" key="3">
    <source>
        <dbReference type="ARBA" id="ARBA00023163"/>
    </source>
</evidence>
<feature type="domain" description="HTH gntR-type" evidence="6">
    <location>
        <begin position="452"/>
        <end position="520"/>
    </location>
</feature>
<dbReference type="InterPro" id="IPR036390">
    <property type="entry name" value="WH_DNA-bd_sf"/>
</dbReference>
<dbReference type="SUPFAM" id="SSF56349">
    <property type="entry name" value="DNA breaking-rejoining enzymes"/>
    <property type="match status" value="1"/>
</dbReference>
<dbReference type="Pfam" id="PF00392">
    <property type="entry name" value="GntR"/>
    <property type="match status" value="1"/>
</dbReference>
<evidence type="ECO:0000259" key="8">
    <source>
        <dbReference type="PROSITE" id="PS51900"/>
    </source>
</evidence>
<dbReference type="InterPro" id="IPR000524">
    <property type="entry name" value="Tscrpt_reg_HTH_GntR"/>
</dbReference>
<dbReference type="Pfam" id="PF00589">
    <property type="entry name" value="Phage_integrase"/>
    <property type="match status" value="1"/>
</dbReference>
<evidence type="ECO:0000259" key="7">
    <source>
        <dbReference type="PROSITE" id="PS51898"/>
    </source>
</evidence>
<evidence type="ECO:0000256" key="5">
    <source>
        <dbReference type="PROSITE-ProRule" id="PRU01248"/>
    </source>
</evidence>
<evidence type="ECO:0000313" key="9">
    <source>
        <dbReference type="EMBL" id="RAS64654.1"/>
    </source>
</evidence>
<keyword evidence="2 5" id="KW-0238">DNA-binding</keyword>
<keyword evidence="10" id="KW-1185">Reference proteome</keyword>
<dbReference type="SUPFAM" id="SSF46785">
    <property type="entry name" value="Winged helix' DNA-binding domain"/>
    <property type="match status" value="1"/>
</dbReference>
<dbReference type="InterPro" id="IPR050090">
    <property type="entry name" value="Tyrosine_recombinase_XerCD"/>
</dbReference>
<dbReference type="Proteomes" id="UP000248714">
    <property type="component" value="Unassembled WGS sequence"/>
</dbReference>
<feature type="domain" description="Tyr recombinase" evidence="7">
    <location>
        <begin position="225"/>
        <end position="425"/>
    </location>
</feature>
<evidence type="ECO:0000259" key="6">
    <source>
        <dbReference type="PROSITE" id="PS50949"/>
    </source>
</evidence>
<dbReference type="PANTHER" id="PTHR30349:SF91">
    <property type="entry name" value="INTA PROTEIN"/>
    <property type="match status" value="1"/>
</dbReference>
<reference evidence="9 10" key="1">
    <citation type="submission" date="2018-06" db="EMBL/GenBank/DDBJ databases">
        <title>Genomic Encyclopedia of Type Strains, Phase IV (KMG-IV): sequencing the most valuable type-strain genomes for metagenomic binning, comparative biology and taxonomic classification.</title>
        <authorList>
            <person name="Goeker M."/>
        </authorList>
    </citation>
    <scope>NUCLEOTIDE SEQUENCE [LARGE SCALE GENOMIC DNA]</scope>
    <source>
        <strain evidence="9 10">DSM 45479</strain>
    </source>
</reference>
<dbReference type="EMBL" id="QLTT01000005">
    <property type="protein sequence ID" value="RAS64654.1"/>
    <property type="molecule type" value="Genomic_DNA"/>
</dbReference>
<dbReference type="Gene3D" id="1.10.443.10">
    <property type="entry name" value="Intergrase catalytic core"/>
    <property type="match status" value="1"/>
</dbReference>
<keyword evidence="1" id="KW-0805">Transcription regulation</keyword>
<dbReference type="InterPro" id="IPR036388">
    <property type="entry name" value="WH-like_DNA-bd_sf"/>
</dbReference>
<dbReference type="Gene3D" id="1.10.150.130">
    <property type="match status" value="1"/>
</dbReference>
<sequence>MVPCVVRTGYRRTMTKRKAGPKSRKRGRIETLPSGALRVSVYAGIDPLTKLRHYLKETIPADHPELWDEAERVRTRLLNQVDEQHNPRTKATVNQLMDEYLAKVDVDTSTKIGYERAARNHIRPLLGRLQVGKLDGHTLDSFYSTLRTCRAHCGGKGKFIEHRKKPHDKSECDDRCKPHACKGLADSTIRQIHSILSGALERAIRWGWITVNPIEQAEPPKTPTPNPHPPEPEEAASIVNEAFKDFAWGVLVWLAIITGARRGELCALRWDWLDLNKAVLRIRTSIGQEGAKTWEKDTKTHQQRRIALDQETVDLLRAYRQHCEELAKEMGQKIARDGRIFSTSTDHSTWLKPDSVSQRFSRMCDKLEIETSLHALRHYSATELIAAGVDPRTVAGRLGHGGGGATTLRVYSAWVSEADQRAAGNLSGRMPSAPISFDADGSATITVTPEIRGPYQQIAADLRGAIVCGALKPGDTLPTVVELCQRYNVAAGTANRAVAELKADGLVTASRGKRAVVAPLSESSFANVVSLRSKRAGE</sequence>
<comment type="caution">
    <text evidence="9">The sequence shown here is derived from an EMBL/GenBank/DDBJ whole genome shotgun (WGS) entry which is preliminary data.</text>
</comment>